<evidence type="ECO:0000256" key="3">
    <source>
        <dbReference type="ARBA" id="ARBA00022840"/>
    </source>
</evidence>
<dbReference type="PANTHER" id="PTHR43024">
    <property type="entry name" value="UDP-N-ACETYLMURAMOYL-TRIPEPTIDE--D-ALANYL-D-ALANINE LIGASE"/>
    <property type="match status" value="1"/>
</dbReference>
<proteinExistence type="predicted"/>
<dbReference type="AlphaFoldDB" id="A0A6J6EMN2"/>
<keyword evidence="2" id="KW-0547">Nucleotide-binding</keyword>
<dbReference type="Gene3D" id="3.40.1190.10">
    <property type="entry name" value="Mur-like, catalytic domain"/>
    <property type="match status" value="1"/>
</dbReference>
<keyword evidence="1" id="KW-0436">Ligase</keyword>
<feature type="transmembrane region" description="Helical" evidence="4">
    <location>
        <begin position="6"/>
        <end position="25"/>
    </location>
</feature>
<dbReference type="GO" id="GO:0005524">
    <property type="term" value="F:ATP binding"/>
    <property type="evidence" value="ECO:0007669"/>
    <property type="project" value="UniProtKB-KW"/>
</dbReference>
<evidence type="ECO:0000259" key="6">
    <source>
        <dbReference type="Pfam" id="PF08245"/>
    </source>
</evidence>
<name>A0A6J6EMN2_9ZZZZ</name>
<feature type="domain" description="Mur ligase central" evidence="6">
    <location>
        <begin position="188"/>
        <end position="331"/>
    </location>
</feature>
<evidence type="ECO:0000256" key="1">
    <source>
        <dbReference type="ARBA" id="ARBA00022598"/>
    </source>
</evidence>
<evidence type="ECO:0000256" key="2">
    <source>
        <dbReference type="ARBA" id="ARBA00022741"/>
    </source>
</evidence>
<dbReference type="Pfam" id="PF02875">
    <property type="entry name" value="Mur_ligase_C"/>
    <property type="match status" value="1"/>
</dbReference>
<feature type="transmembrane region" description="Helical" evidence="4">
    <location>
        <begin position="76"/>
        <end position="97"/>
    </location>
</feature>
<gene>
    <name evidence="7" type="ORF">UFOPK1684_01134</name>
</gene>
<evidence type="ECO:0000256" key="4">
    <source>
        <dbReference type="SAM" id="Phobius"/>
    </source>
</evidence>
<dbReference type="Pfam" id="PF08245">
    <property type="entry name" value="Mur_ligase_M"/>
    <property type="match status" value="1"/>
</dbReference>
<dbReference type="GO" id="GO:0016881">
    <property type="term" value="F:acid-amino acid ligase activity"/>
    <property type="evidence" value="ECO:0007669"/>
    <property type="project" value="InterPro"/>
</dbReference>
<reference evidence="7" key="1">
    <citation type="submission" date="2020-05" db="EMBL/GenBank/DDBJ databases">
        <authorList>
            <person name="Chiriac C."/>
            <person name="Salcher M."/>
            <person name="Ghai R."/>
            <person name="Kavagutti S V."/>
        </authorList>
    </citation>
    <scope>NUCLEOTIDE SEQUENCE</scope>
</reference>
<keyword evidence="4" id="KW-0812">Transmembrane</keyword>
<keyword evidence="3" id="KW-0067">ATP-binding</keyword>
<dbReference type="Gene3D" id="3.90.190.20">
    <property type="entry name" value="Mur ligase, C-terminal domain"/>
    <property type="match status" value="1"/>
</dbReference>
<dbReference type="InterPro" id="IPR013221">
    <property type="entry name" value="Mur_ligase_cen"/>
</dbReference>
<organism evidence="7">
    <name type="scientific">freshwater metagenome</name>
    <dbReference type="NCBI Taxonomy" id="449393"/>
    <lineage>
        <taxon>unclassified sequences</taxon>
        <taxon>metagenomes</taxon>
        <taxon>ecological metagenomes</taxon>
    </lineage>
</organism>
<dbReference type="SUPFAM" id="SSF53244">
    <property type="entry name" value="MurD-like peptide ligases, peptide-binding domain"/>
    <property type="match status" value="1"/>
</dbReference>
<dbReference type="InterPro" id="IPR004101">
    <property type="entry name" value="Mur_ligase_C"/>
</dbReference>
<dbReference type="PANTHER" id="PTHR43024:SF1">
    <property type="entry name" value="UDP-N-ACETYLMURAMOYL-TRIPEPTIDE--D-ALANYL-D-ALANINE LIGASE"/>
    <property type="match status" value="1"/>
</dbReference>
<keyword evidence="4" id="KW-0472">Membrane</keyword>
<dbReference type="InterPro" id="IPR036565">
    <property type="entry name" value="Mur-like_cat_sf"/>
</dbReference>
<dbReference type="InterPro" id="IPR051046">
    <property type="entry name" value="MurCDEF_CellWall_CoF430Synth"/>
</dbReference>
<dbReference type="InterPro" id="IPR036615">
    <property type="entry name" value="Mur_ligase_C_dom_sf"/>
</dbReference>
<dbReference type="SUPFAM" id="SSF53623">
    <property type="entry name" value="MurD-like peptide ligases, catalytic domain"/>
    <property type="match status" value="1"/>
</dbReference>
<dbReference type="EMBL" id="CAEZTM010000058">
    <property type="protein sequence ID" value="CAB4577377.1"/>
    <property type="molecule type" value="Genomic_DNA"/>
</dbReference>
<keyword evidence="4" id="KW-1133">Transmembrane helix</keyword>
<accession>A0A6J6EMN2</accession>
<feature type="transmembrane region" description="Helical" evidence="4">
    <location>
        <begin position="117"/>
        <end position="135"/>
    </location>
</feature>
<feature type="transmembrane region" description="Helical" evidence="4">
    <location>
        <begin position="53"/>
        <end position="70"/>
    </location>
</feature>
<protein>
    <submittedName>
        <fullName evidence="7">Unannotated protein</fullName>
    </submittedName>
</protein>
<evidence type="ECO:0000313" key="7">
    <source>
        <dbReference type="EMBL" id="CAB4577377.1"/>
    </source>
</evidence>
<sequence length="519" mass="55247">MTPADFIITLAAILVALAVAAVMNLKWLRVAQRVHYLPGEVGRNQRLWFERRPIGLLWWAGAVVLAIVSFQGPEQLGLAALAWLAAVAPLLMFPTPWRLPLKGTTSALQWTARAKRVYGGILAVQFLTGGLAVWLAGPAGVLIPLLLAANLTDLALGVLWQVERKLSRKFVVEARRKLKRVGPQVVAITGSYGKTSTKGYVAHIVGKAHQTVASPASFNNMMGLSRTVNEHLVIGTSVFVAEMGMNQEGRIRELCELFNPDIAAITVIGEAHMERLGSQEAIFRAKAEITEKAKTVVLPVDQPELVALIEKCRREGKTVITVSGQGNKADVIVDPDRGLVTYGPDASSTPMAVPPFGHGVNVAVALGIAFVLKVPQDEALARLADLPVAAHRAEVQKMPDGVWIIDDTYNSNPVGAARAIDDAAALAKERGGPLVVVTPGMVELGPVQFQRNSELAQRVVAAQGALMAVGLTNRKALVTGSAGAAQLFATRADAVTAALHAAGANGVILYENDLPDHYP</sequence>
<evidence type="ECO:0000259" key="5">
    <source>
        <dbReference type="Pfam" id="PF02875"/>
    </source>
</evidence>
<feature type="domain" description="Mur ligase C-terminal" evidence="5">
    <location>
        <begin position="391"/>
        <end position="509"/>
    </location>
</feature>